<dbReference type="InterPro" id="IPR007693">
    <property type="entry name" value="DNA_helicase_DnaB-like_N"/>
</dbReference>
<dbReference type="GO" id="GO:0005829">
    <property type="term" value="C:cytosol"/>
    <property type="evidence" value="ECO:0007669"/>
    <property type="project" value="TreeGrafter"/>
</dbReference>
<keyword evidence="8 12" id="KW-0238">DNA-binding</keyword>
<dbReference type="Pfam" id="PF00772">
    <property type="entry name" value="DnaB"/>
    <property type="match status" value="1"/>
</dbReference>
<dbReference type="RefSeq" id="WP_015711334.1">
    <property type="nucleotide sequence ID" value="NC_015577.1"/>
</dbReference>
<evidence type="ECO:0000256" key="11">
    <source>
        <dbReference type="NCBIfam" id="TIGR00665"/>
    </source>
</evidence>
<keyword evidence="3 12" id="KW-0235">DNA replication</keyword>
<dbReference type="InterPro" id="IPR036185">
    <property type="entry name" value="DNA_heli_DnaB-like_N_sf"/>
</dbReference>
<dbReference type="SUPFAM" id="SSF48024">
    <property type="entry name" value="N-terminal domain of DnaB helicase"/>
    <property type="match status" value="1"/>
</dbReference>
<dbReference type="KEGG" id="taz:TREAZ_0627"/>
<evidence type="ECO:0000256" key="4">
    <source>
        <dbReference type="ARBA" id="ARBA00022741"/>
    </source>
</evidence>
<evidence type="ECO:0000256" key="3">
    <source>
        <dbReference type="ARBA" id="ARBA00022705"/>
    </source>
</evidence>
<protein>
    <recommendedName>
        <fullName evidence="11 12">Replicative DNA helicase</fullName>
        <ecNumber evidence="11 12">5.6.2.3</ecNumber>
    </recommendedName>
</protein>
<dbReference type="Pfam" id="PF03796">
    <property type="entry name" value="DnaB_C"/>
    <property type="match status" value="1"/>
</dbReference>
<dbReference type="SMART" id="SM00382">
    <property type="entry name" value="AAA"/>
    <property type="match status" value="1"/>
</dbReference>
<name>F5YB02_LEAAZ</name>
<dbReference type="HOGENOM" id="CLU_005373_0_0_12"/>
<reference evidence="14 15" key="2">
    <citation type="journal article" date="2011" name="ISME J.">
        <title>RNA-seq reveals cooperative metabolic interactions between two termite-gut spirochete species in co-culture.</title>
        <authorList>
            <person name="Rosenthal A.Z."/>
            <person name="Matson E.G."/>
            <person name="Eldar A."/>
            <person name="Leadbetter J.R."/>
        </authorList>
    </citation>
    <scope>NUCLEOTIDE SEQUENCE [LARGE SCALE GENOMIC DNA]</scope>
    <source>
        <strain evidence="15">ATCC BAA-888 / DSM 13862 / ZAS-9</strain>
    </source>
</reference>
<evidence type="ECO:0000256" key="8">
    <source>
        <dbReference type="ARBA" id="ARBA00023125"/>
    </source>
</evidence>
<dbReference type="GO" id="GO:0003677">
    <property type="term" value="F:DNA binding"/>
    <property type="evidence" value="ECO:0007669"/>
    <property type="project" value="UniProtKB-UniRule"/>
</dbReference>
<keyword evidence="5 12" id="KW-0378">Hydrolase</keyword>
<dbReference type="InterPro" id="IPR016136">
    <property type="entry name" value="DNA_helicase_N/primase_C"/>
</dbReference>
<dbReference type="GO" id="GO:0043139">
    <property type="term" value="F:5'-3' DNA helicase activity"/>
    <property type="evidence" value="ECO:0007669"/>
    <property type="project" value="UniProtKB-EC"/>
</dbReference>
<sequence length="449" mass="49640">MASQGIADRIPPQNEDAEKAALGAMLIDDTAIAVVRQFLEPEDFYSTFNKRIYEAIISLYSAGHKADLLTIKGELEKTGKLDEAGGIDYIAGLTHVVPSSANADYYALKVQECSLRRGLIQTAGIAGSKAYDETNDPRLLLEETQQRLFALSDTRRLFTYKKVGKIINATFTYLEGVFNTKAEYTGIPSGFDALDALTSGFQKAELIVIGARPGMGKTAIALTMASNISMGKKKTPAAFFSLEMSDQSLMLRIISAEAKIDSQKLRTGKFDSSDIPNIWAATDRIHQAPLYIVDMPHMTILDIQAMARMLRTQEKVEIIFIDYIGLIGSDNPKLARYELISEVSRSLKGLARELDIPIVALSQLRREAEKEKPNLSDIRESGSIEQDADMVMFINRDRELEKTAEEQAQAEGQVVQLILAKNRNGPVGTINLTFLKPFTKFAPYAGDKH</sequence>
<feature type="domain" description="SF4 helicase" evidence="13">
    <location>
        <begin position="180"/>
        <end position="448"/>
    </location>
</feature>
<dbReference type="InterPro" id="IPR027417">
    <property type="entry name" value="P-loop_NTPase"/>
</dbReference>
<evidence type="ECO:0000256" key="12">
    <source>
        <dbReference type="RuleBase" id="RU362085"/>
    </source>
</evidence>
<comment type="catalytic activity">
    <reaction evidence="10 12">
        <text>ATP + H2O = ADP + phosphate + H(+)</text>
        <dbReference type="Rhea" id="RHEA:13065"/>
        <dbReference type="ChEBI" id="CHEBI:15377"/>
        <dbReference type="ChEBI" id="CHEBI:15378"/>
        <dbReference type="ChEBI" id="CHEBI:30616"/>
        <dbReference type="ChEBI" id="CHEBI:43474"/>
        <dbReference type="ChEBI" id="CHEBI:456216"/>
        <dbReference type="EC" id="5.6.2.3"/>
    </reaction>
</comment>
<organism evidence="14 15">
    <name type="scientific">Leadbettera azotonutricia (strain ATCC BAA-888 / DSM 13862 / ZAS-9)</name>
    <name type="common">Treponema azotonutricium</name>
    <dbReference type="NCBI Taxonomy" id="545695"/>
    <lineage>
        <taxon>Bacteria</taxon>
        <taxon>Pseudomonadati</taxon>
        <taxon>Spirochaetota</taxon>
        <taxon>Spirochaetia</taxon>
        <taxon>Spirochaetales</taxon>
        <taxon>Breznakiellaceae</taxon>
        <taxon>Leadbettera</taxon>
    </lineage>
</organism>
<dbReference type="AlphaFoldDB" id="F5YB02"/>
<comment type="similarity">
    <text evidence="1 12">Belongs to the helicase family. DnaB subfamily.</text>
</comment>
<evidence type="ECO:0000256" key="10">
    <source>
        <dbReference type="ARBA" id="ARBA00048954"/>
    </source>
</evidence>
<evidence type="ECO:0000256" key="6">
    <source>
        <dbReference type="ARBA" id="ARBA00022806"/>
    </source>
</evidence>
<dbReference type="InterPro" id="IPR007694">
    <property type="entry name" value="DNA_helicase_DnaB-like_C"/>
</dbReference>
<dbReference type="STRING" id="545695.TREAZ_0627"/>
<evidence type="ECO:0000256" key="7">
    <source>
        <dbReference type="ARBA" id="ARBA00022840"/>
    </source>
</evidence>
<dbReference type="GO" id="GO:0005524">
    <property type="term" value="F:ATP binding"/>
    <property type="evidence" value="ECO:0007669"/>
    <property type="project" value="UniProtKB-UniRule"/>
</dbReference>
<dbReference type="GO" id="GO:0016887">
    <property type="term" value="F:ATP hydrolysis activity"/>
    <property type="evidence" value="ECO:0007669"/>
    <property type="project" value="RHEA"/>
</dbReference>
<keyword evidence="15" id="KW-1185">Reference proteome</keyword>
<dbReference type="EMBL" id="CP001841">
    <property type="protein sequence ID" value="AEF82484.1"/>
    <property type="molecule type" value="Genomic_DNA"/>
</dbReference>
<dbReference type="Gene3D" id="3.40.50.300">
    <property type="entry name" value="P-loop containing nucleotide triphosphate hydrolases"/>
    <property type="match status" value="1"/>
</dbReference>
<dbReference type="Proteomes" id="UP000009222">
    <property type="component" value="Chromosome"/>
</dbReference>
<dbReference type="InParanoid" id="F5YB02"/>
<dbReference type="PROSITE" id="PS51199">
    <property type="entry name" value="SF4_HELICASE"/>
    <property type="match status" value="1"/>
</dbReference>
<dbReference type="PANTHER" id="PTHR30153:SF2">
    <property type="entry name" value="REPLICATIVE DNA HELICASE"/>
    <property type="match status" value="1"/>
</dbReference>
<dbReference type="SUPFAM" id="SSF52540">
    <property type="entry name" value="P-loop containing nucleoside triphosphate hydrolases"/>
    <property type="match status" value="1"/>
</dbReference>
<evidence type="ECO:0000256" key="2">
    <source>
        <dbReference type="ARBA" id="ARBA00022515"/>
    </source>
</evidence>
<gene>
    <name evidence="14" type="primary">dnaB</name>
    <name evidence="14" type="ordered locus">TREAZ_0627</name>
</gene>
<dbReference type="FunCoup" id="F5YB02">
    <property type="interactions" value="303"/>
</dbReference>
<dbReference type="Gene3D" id="1.10.860.10">
    <property type="entry name" value="DNAb Helicase, Chain A"/>
    <property type="match status" value="1"/>
</dbReference>
<evidence type="ECO:0000313" key="14">
    <source>
        <dbReference type="EMBL" id="AEF82484.1"/>
    </source>
</evidence>
<dbReference type="EC" id="5.6.2.3" evidence="11 12"/>
<dbReference type="InterPro" id="IPR003593">
    <property type="entry name" value="AAA+_ATPase"/>
</dbReference>
<evidence type="ECO:0000256" key="9">
    <source>
        <dbReference type="ARBA" id="ARBA00023235"/>
    </source>
</evidence>
<evidence type="ECO:0000256" key="5">
    <source>
        <dbReference type="ARBA" id="ARBA00022801"/>
    </source>
</evidence>
<dbReference type="CDD" id="cd00984">
    <property type="entry name" value="DnaB_C"/>
    <property type="match status" value="1"/>
</dbReference>
<accession>F5YB02</accession>
<keyword evidence="6 12" id="KW-0347">Helicase</keyword>
<dbReference type="OrthoDB" id="9773982at2"/>
<dbReference type="GO" id="GO:0006269">
    <property type="term" value="P:DNA replication, synthesis of primer"/>
    <property type="evidence" value="ECO:0007669"/>
    <property type="project" value="UniProtKB-UniRule"/>
</dbReference>
<reference evidence="15" key="1">
    <citation type="submission" date="2009-12" db="EMBL/GenBank/DDBJ databases">
        <title>Complete sequence of Treponema azotonutricium strain ZAS-9.</title>
        <authorList>
            <person name="Tetu S.G."/>
            <person name="Matson E."/>
            <person name="Ren Q."/>
            <person name="Seshadri R."/>
            <person name="Elbourne L."/>
            <person name="Hassan K.A."/>
            <person name="Durkin A."/>
            <person name="Radune D."/>
            <person name="Mohamoud Y."/>
            <person name="Shay R."/>
            <person name="Jin S."/>
            <person name="Zhang X."/>
            <person name="Lucey K."/>
            <person name="Ballor N.R."/>
            <person name="Ottesen E."/>
            <person name="Rosenthal R."/>
            <person name="Allen A."/>
            <person name="Leadbetter J.R."/>
            <person name="Paulsen I.T."/>
        </authorList>
    </citation>
    <scope>NUCLEOTIDE SEQUENCE [LARGE SCALE GENOMIC DNA]</scope>
    <source>
        <strain evidence="15">ATCC BAA-888 / DSM 13862 / ZAS-9</strain>
    </source>
</reference>
<evidence type="ECO:0000313" key="15">
    <source>
        <dbReference type="Proteomes" id="UP000009222"/>
    </source>
</evidence>
<evidence type="ECO:0000256" key="1">
    <source>
        <dbReference type="ARBA" id="ARBA00008428"/>
    </source>
</evidence>
<keyword evidence="4 12" id="KW-0547">Nucleotide-binding</keyword>
<evidence type="ECO:0000259" key="13">
    <source>
        <dbReference type="PROSITE" id="PS51199"/>
    </source>
</evidence>
<dbReference type="GO" id="GO:1990077">
    <property type="term" value="C:primosome complex"/>
    <property type="evidence" value="ECO:0007669"/>
    <property type="project" value="UniProtKB-UniRule"/>
</dbReference>
<dbReference type="NCBIfam" id="TIGR00665">
    <property type="entry name" value="DnaB"/>
    <property type="match status" value="1"/>
</dbReference>
<proteinExistence type="inferred from homology"/>
<dbReference type="PANTHER" id="PTHR30153">
    <property type="entry name" value="REPLICATIVE DNA HELICASE DNAB"/>
    <property type="match status" value="1"/>
</dbReference>
<keyword evidence="2 12" id="KW-0639">Primosome</keyword>
<dbReference type="InterPro" id="IPR007692">
    <property type="entry name" value="DNA_helicase_DnaB"/>
</dbReference>
<keyword evidence="9" id="KW-0413">Isomerase</keyword>
<keyword evidence="7 12" id="KW-0067">ATP-binding</keyword>
<comment type="function">
    <text evidence="12">The main replicative DNA helicase, it participates in initiation and elongation during chromosome replication. Travels ahead of the DNA replisome, separating dsDNA into templates for DNA synthesis. A processive ATP-dependent 5'-3' DNA helicase it has DNA-dependent ATPase activity.</text>
</comment>
<dbReference type="eggNOG" id="COG0305">
    <property type="taxonomic scope" value="Bacteria"/>
</dbReference>